<dbReference type="PROSITE" id="PS01322">
    <property type="entry name" value="PHOSPHOTRIESTERASE_1"/>
    <property type="match status" value="1"/>
</dbReference>
<evidence type="ECO:0000256" key="5">
    <source>
        <dbReference type="PROSITE-ProRule" id="PRU00679"/>
    </source>
</evidence>
<organism evidence="6 7">
    <name type="scientific">Agromyces archimandritae</name>
    <dbReference type="NCBI Taxonomy" id="2781962"/>
    <lineage>
        <taxon>Bacteria</taxon>
        <taxon>Bacillati</taxon>
        <taxon>Actinomycetota</taxon>
        <taxon>Actinomycetes</taxon>
        <taxon>Micrococcales</taxon>
        <taxon>Microbacteriaceae</taxon>
        <taxon>Agromyces</taxon>
    </lineage>
</organism>
<evidence type="ECO:0000256" key="3">
    <source>
        <dbReference type="PIRSR" id="PIRSR601559-50"/>
    </source>
</evidence>
<dbReference type="PROSITE" id="PS51347">
    <property type="entry name" value="PHOSPHOTRIESTERASE_2"/>
    <property type="match status" value="1"/>
</dbReference>
<evidence type="ECO:0000313" key="6">
    <source>
        <dbReference type="EMBL" id="QTX03543.1"/>
    </source>
</evidence>
<dbReference type="RefSeq" id="WP_210896244.1">
    <property type="nucleotide sequence ID" value="NZ_CP071696.1"/>
</dbReference>
<gene>
    <name evidence="6" type="ORF">G127AT_09255</name>
</gene>
<feature type="binding site" evidence="4">
    <location>
        <position position="207"/>
    </location>
    <ligand>
        <name>Zn(2+)</name>
        <dbReference type="ChEBI" id="CHEBI:29105"/>
        <label>2</label>
    </ligand>
</feature>
<keyword evidence="1 4" id="KW-0479">Metal-binding</keyword>
<keyword evidence="7" id="KW-1185">Reference proteome</keyword>
<feature type="binding site" evidence="4">
    <location>
        <position position="264"/>
    </location>
    <ligand>
        <name>Zn(2+)</name>
        <dbReference type="ChEBI" id="CHEBI:29105"/>
        <label>1</label>
    </ligand>
</feature>
<dbReference type="GO" id="GO:0008270">
    <property type="term" value="F:zinc ion binding"/>
    <property type="evidence" value="ECO:0007669"/>
    <property type="project" value="InterPro"/>
</dbReference>
<dbReference type="Gene3D" id="3.20.20.140">
    <property type="entry name" value="Metal-dependent hydrolases"/>
    <property type="match status" value="1"/>
</dbReference>
<feature type="binding site" description="via carbamate group" evidence="4">
    <location>
        <position position="147"/>
    </location>
    <ligand>
        <name>Zn(2+)</name>
        <dbReference type="ChEBI" id="CHEBI:29105"/>
        <label>2</label>
    </ligand>
</feature>
<reference evidence="6" key="1">
    <citation type="submission" date="2021-03" db="EMBL/GenBank/DDBJ databases">
        <title>Agromyces archimandritus sp. nov., isolated from the cockroach Archimandrita tessellata.</title>
        <authorList>
            <person name="Guzman J."/>
            <person name="Ortuzar M."/>
            <person name="Poehlein A."/>
            <person name="Daniel R."/>
            <person name="Trujillo M."/>
            <person name="Vilcinskas A."/>
        </authorList>
    </citation>
    <scope>NUCLEOTIDE SEQUENCE</scope>
    <source>
        <strain evidence="6">G127AT</strain>
    </source>
</reference>
<evidence type="ECO:0000313" key="7">
    <source>
        <dbReference type="Proteomes" id="UP000671914"/>
    </source>
</evidence>
<dbReference type="EMBL" id="CP071696">
    <property type="protein sequence ID" value="QTX03543.1"/>
    <property type="molecule type" value="Genomic_DNA"/>
</dbReference>
<dbReference type="InterPro" id="IPR017947">
    <property type="entry name" value="AryldialkylPase_Zn-BS"/>
</dbReference>
<dbReference type="PANTHER" id="PTHR10819">
    <property type="entry name" value="PHOSPHOTRIESTERASE-RELATED"/>
    <property type="match status" value="1"/>
</dbReference>
<proteinExistence type="inferred from homology"/>
<dbReference type="Pfam" id="PF02126">
    <property type="entry name" value="PTE"/>
    <property type="match status" value="1"/>
</dbReference>
<protein>
    <submittedName>
        <fullName evidence="6">Phosphotriesterase-related protein</fullName>
    </submittedName>
</protein>
<dbReference type="InterPro" id="IPR001559">
    <property type="entry name" value="Phosphotriesterase"/>
</dbReference>
<sequence length="335" mass="35865">MTERTVPTFTGDAAGADLGPTLLHEHVFVRDPQLDRDLPHPEWDEEAAVERAVAGFERLYGLGVRTVVDLTVPGLGRDVALVRRVAEATRIRLVAATGYYTADVLPPSLRSHGPGRLVGGADPLEDLFLRDIREGIAGTGIRAGMLKVVSEGEELPPDVQRVFAAAAAAHFETGVPITTHSSGRGGLVQQAFLDRHGVAPDRIVIGHAGDSGDLDYLRALADAGSSLGFDRFGMAHMGSDEQRIRTLLALLEAGYRDRIVLSHDASFFSRVTPPSWRAATAPDWHMEHLHTGILPRLRAAGATDDDLAAMLVDTPRHLLAGGSAERTPAASRVDA</sequence>
<dbReference type="Proteomes" id="UP000671914">
    <property type="component" value="Chromosome"/>
</dbReference>
<dbReference type="GO" id="GO:0016788">
    <property type="term" value="F:hydrolase activity, acting on ester bonds"/>
    <property type="evidence" value="ECO:0007669"/>
    <property type="project" value="InterPro"/>
</dbReference>
<dbReference type="PANTHER" id="PTHR10819:SF3">
    <property type="entry name" value="PHOSPHOTRIESTERASE-RELATED PROTEIN"/>
    <property type="match status" value="1"/>
</dbReference>
<feature type="binding site" evidence="4">
    <location>
        <position position="180"/>
    </location>
    <ligand>
        <name>Zn(2+)</name>
        <dbReference type="ChEBI" id="CHEBI:29105"/>
        <label>2</label>
    </ligand>
</feature>
<dbReference type="InterPro" id="IPR032466">
    <property type="entry name" value="Metal_Hydrolase"/>
</dbReference>
<evidence type="ECO:0000256" key="4">
    <source>
        <dbReference type="PIRSR" id="PIRSR601559-51"/>
    </source>
</evidence>
<dbReference type="KEGG" id="aarc:G127AT_09255"/>
<feature type="binding site" evidence="4">
    <location>
        <position position="24"/>
    </location>
    <ligand>
        <name>Zn(2+)</name>
        <dbReference type="ChEBI" id="CHEBI:29105"/>
        <label>1</label>
    </ligand>
</feature>
<feature type="binding site" evidence="4">
    <location>
        <position position="26"/>
    </location>
    <ligand>
        <name>Zn(2+)</name>
        <dbReference type="ChEBI" id="CHEBI:29105"/>
        <label>1</label>
    </ligand>
</feature>
<name>A0A975FJA0_9MICO</name>
<dbReference type="AlphaFoldDB" id="A0A975FJA0"/>
<comment type="similarity">
    <text evidence="5">Belongs to the metallo-dependent hydrolases superfamily. Phosphotriesterase family.</text>
</comment>
<dbReference type="SUPFAM" id="SSF51556">
    <property type="entry name" value="Metallo-dependent hydrolases"/>
    <property type="match status" value="1"/>
</dbReference>
<feature type="modified residue" description="N6-carboxylysine" evidence="3 5">
    <location>
        <position position="147"/>
    </location>
</feature>
<evidence type="ECO:0000256" key="1">
    <source>
        <dbReference type="ARBA" id="ARBA00022723"/>
    </source>
</evidence>
<accession>A0A975FJA0</accession>
<keyword evidence="2" id="KW-0378">Hydrolase</keyword>
<feature type="binding site" description="via carbamate group" evidence="4">
    <location>
        <position position="147"/>
    </location>
    <ligand>
        <name>Zn(2+)</name>
        <dbReference type="ChEBI" id="CHEBI:29105"/>
        <label>1</label>
    </ligand>
</feature>
<comment type="cofactor">
    <cofactor evidence="4">
        <name>a divalent metal cation</name>
        <dbReference type="ChEBI" id="CHEBI:60240"/>
    </cofactor>
    <text evidence="4">Binds 2 divalent metal cations per subunit.</text>
</comment>
<evidence type="ECO:0000256" key="2">
    <source>
        <dbReference type="ARBA" id="ARBA00022801"/>
    </source>
</evidence>